<dbReference type="RefSeq" id="WP_211113721.1">
    <property type="nucleotide sequence ID" value="NZ_JAGINO010000001.1"/>
</dbReference>
<name>A0ABU0MDQ2_9PROT</name>
<organism evidence="3 4">
    <name type="scientific">Azospirillum picis</name>
    <dbReference type="NCBI Taxonomy" id="488438"/>
    <lineage>
        <taxon>Bacteria</taxon>
        <taxon>Pseudomonadati</taxon>
        <taxon>Pseudomonadota</taxon>
        <taxon>Alphaproteobacteria</taxon>
        <taxon>Rhodospirillales</taxon>
        <taxon>Azospirillaceae</taxon>
        <taxon>Azospirillum</taxon>
    </lineage>
</organism>
<keyword evidence="2" id="KW-0732">Signal</keyword>
<feature type="region of interest" description="Disordered" evidence="1">
    <location>
        <begin position="18"/>
        <end position="126"/>
    </location>
</feature>
<keyword evidence="4" id="KW-1185">Reference proteome</keyword>
<dbReference type="EMBL" id="JAUSVU010000001">
    <property type="protein sequence ID" value="MDQ0531563.1"/>
    <property type="molecule type" value="Genomic_DNA"/>
</dbReference>
<feature type="compositionally biased region" description="Low complexity" evidence="1">
    <location>
        <begin position="18"/>
        <end position="40"/>
    </location>
</feature>
<feature type="compositionally biased region" description="Polar residues" evidence="1">
    <location>
        <begin position="57"/>
        <end position="77"/>
    </location>
</feature>
<feature type="signal peptide" evidence="2">
    <location>
        <begin position="1"/>
        <end position="20"/>
    </location>
</feature>
<evidence type="ECO:0000256" key="1">
    <source>
        <dbReference type="SAM" id="MobiDB-lite"/>
    </source>
</evidence>
<protein>
    <submittedName>
        <fullName evidence="3">Uncharacterized protein</fullName>
    </submittedName>
</protein>
<comment type="caution">
    <text evidence="3">The sequence shown here is derived from an EMBL/GenBank/DDBJ whole genome shotgun (WGS) entry which is preliminary data.</text>
</comment>
<sequence>MRITAALILSGLLAGLPAFGAGAQQPAPSADTAPASAGDALARDPKVQESQDPHPSAQGTRPPNPSSSADTGGSDLQQALADVRRAPPDLNGTPVPRPNPLASEPDQPNEPTRSQNPSDLSSQEVK</sequence>
<proteinExistence type="predicted"/>
<evidence type="ECO:0000313" key="4">
    <source>
        <dbReference type="Proteomes" id="UP001244552"/>
    </source>
</evidence>
<feature type="compositionally biased region" description="Polar residues" evidence="1">
    <location>
        <begin position="109"/>
        <end position="126"/>
    </location>
</feature>
<feature type="compositionally biased region" description="Basic and acidic residues" evidence="1">
    <location>
        <begin position="41"/>
        <end position="52"/>
    </location>
</feature>
<evidence type="ECO:0000313" key="3">
    <source>
        <dbReference type="EMBL" id="MDQ0531563.1"/>
    </source>
</evidence>
<feature type="chain" id="PRO_5046352780" evidence="2">
    <location>
        <begin position="21"/>
        <end position="126"/>
    </location>
</feature>
<reference evidence="3 4" key="1">
    <citation type="submission" date="2023-07" db="EMBL/GenBank/DDBJ databases">
        <title>Genomic Encyclopedia of Type Strains, Phase IV (KMG-IV): sequencing the most valuable type-strain genomes for metagenomic binning, comparative biology and taxonomic classification.</title>
        <authorList>
            <person name="Goeker M."/>
        </authorList>
    </citation>
    <scope>NUCLEOTIDE SEQUENCE [LARGE SCALE GENOMIC DNA]</scope>
    <source>
        <strain evidence="3 4">DSM 19922</strain>
    </source>
</reference>
<dbReference type="Proteomes" id="UP001244552">
    <property type="component" value="Unassembled WGS sequence"/>
</dbReference>
<accession>A0ABU0MDQ2</accession>
<gene>
    <name evidence="3" type="ORF">QO018_000395</name>
</gene>
<evidence type="ECO:0000256" key="2">
    <source>
        <dbReference type="SAM" id="SignalP"/>
    </source>
</evidence>